<dbReference type="OrthoDB" id="5298483at2"/>
<protein>
    <recommendedName>
        <fullName evidence="5">Transmembrane protein</fullName>
    </recommendedName>
</protein>
<evidence type="ECO:0000313" key="4">
    <source>
        <dbReference type="Proteomes" id="UP000245790"/>
    </source>
</evidence>
<dbReference type="AlphaFoldDB" id="A0A316FDX4"/>
<feature type="region of interest" description="Disordered" evidence="1">
    <location>
        <begin position="1"/>
        <end position="72"/>
    </location>
</feature>
<feature type="compositionally biased region" description="Low complexity" evidence="1">
    <location>
        <begin position="22"/>
        <end position="60"/>
    </location>
</feature>
<feature type="transmembrane region" description="Helical" evidence="2">
    <location>
        <begin position="290"/>
        <end position="309"/>
    </location>
</feature>
<feature type="transmembrane region" description="Helical" evidence="2">
    <location>
        <begin position="222"/>
        <end position="248"/>
    </location>
</feature>
<reference evidence="3 4" key="1">
    <citation type="submission" date="2018-05" db="EMBL/GenBank/DDBJ databases">
        <title>Genomic Encyclopedia of Type Strains, Phase IV (KMG-IV): sequencing the most valuable type-strain genomes for metagenomic binning, comparative biology and taxonomic classification.</title>
        <authorList>
            <person name="Goeker M."/>
        </authorList>
    </citation>
    <scope>NUCLEOTIDE SEQUENCE [LARGE SCALE GENOMIC DNA]</scope>
    <source>
        <strain evidence="3 4">DSM 25350</strain>
    </source>
</reference>
<feature type="transmembrane region" description="Helical" evidence="2">
    <location>
        <begin position="175"/>
        <end position="194"/>
    </location>
</feature>
<evidence type="ECO:0000313" key="3">
    <source>
        <dbReference type="EMBL" id="PWK45364.1"/>
    </source>
</evidence>
<name>A0A316FDX4_9GAMM</name>
<evidence type="ECO:0008006" key="5">
    <source>
        <dbReference type="Google" id="ProtNLM"/>
    </source>
</evidence>
<dbReference type="EMBL" id="QGGU01000014">
    <property type="protein sequence ID" value="PWK45364.1"/>
    <property type="molecule type" value="Genomic_DNA"/>
</dbReference>
<dbReference type="RefSeq" id="WP_109764908.1">
    <property type="nucleotide sequence ID" value="NZ_QGGU01000014.1"/>
</dbReference>
<feature type="transmembrane region" description="Helical" evidence="2">
    <location>
        <begin position="260"/>
        <end position="284"/>
    </location>
</feature>
<proteinExistence type="predicted"/>
<sequence length="325" mass="35876">MPDKNSPEHDSNREASNKETSNQEISNQEASNQESSNIESSNQESSNQQQTNQQPGGSNNPYQSPDSSLDVEPEGASLNMLAAPRAVSFGRCVGWIGDGFGYFKQSPGQWILILFLGLAIMIGLSMLPLIGQLIMGLTSYVWFAGLMLGCKALYQGREFSVNYLFAGFKEPLVKLILLSIITGVLNALIMYSVMGDFYLELLKSSADAQQQQSLIMEDPGRFWQLFFFGMLAMIPVMMASIFAPALIAIHDISILKAMQFSFLGCVKNILPLFVFAVIMLLLYIVSVIPIFLGLLVFMPTAFAAIFSAYKDIFTEPHAANDRLEL</sequence>
<evidence type="ECO:0000256" key="1">
    <source>
        <dbReference type="SAM" id="MobiDB-lite"/>
    </source>
</evidence>
<keyword evidence="2" id="KW-0472">Membrane</keyword>
<keyword evidence="2" id="KW-1133">Transmembrane helix</keyword>
<keyword evidence="2" id="KW-0812">Transmembrane</keyword>
<feature type="transmembrane region" description="Helical" evidence="2">
    <location>
        <begin position="137"/>
        <end position="154"/>
    </location>
</feature>
<dbReference type="NCBIfam" id="NF041043">
    <property type="entry name" value="BPSS1780_fam"/>
    <property type="match status" value="1"/>
</dbReference>
<dbReference type="InterPro" id="IPR047798">
    <property type="entry name" value="BPSS1780-like"/>
</dbReference>
<organism evidence="3 4">
    <name type="scientific">Pleionea mediterranea</name>
    <dbReference type="NCBI Taxonomy" id="523701"/>
    <lineage>
        <taxon>Bacteria</taxon>
        <taxon>Pseudomonadati</taxon>
        <taxon>Pseudomonadota</taxon>
        <taxon>Gammaproteobacteria</taxon>
        <taxon>Oceanospirillales</taxon>
        <taxon>Pleioneaceae</taxon>
        <taxon>Pleionea</taxon>
    </lineage>
</organism>
<gene>
    <name evidence="3" type="ORF">C8D97_11437</name>
</gene>
<accession>A0A316FDX4</accession>
<feature type="transmembrane region" description="Helical" evidence="2">
    <location>
        <begin position="110"/>
        <end position="131"/>
    </location>
</feature>
<dbReference type="Proteomes" id="UP000245790">
    <property type="component" value="Unassembled WGS sequence"/>
</dbReference>
<feature type="compositionally biased region" description="Basic and acidic residues" evidence="1">
    <location>
        <begin position="1"/>
        <end position="17"/>
    </location>
</feature>
<evidence type="ECO:0000256" key="2">
    <source>
        <dbReference type="SAM" id="Phobius"/>
    </source>
</evidence>
<keyword evidence="4" id="KW-1185">Reference proteome</keyword>
<comment type="caution">
    <text evidence="3">The sequence shown here is derived from an EMBL/GenBank/DDBJ whole genome shotgun (WGS) entry which is preliminary data.</text>
</comment>